<dbReference type="Pfam" id="PF00326">
    <property type="entry name" value="Peptidase_S9"/>
    <property type="match status" value="1"/>
</dbReference>
<evidence type="ECO:0000259" key="3">
    <source>
        <dbReference type="Pfam" id="PF00930"/>
    </source>
</evidence>
<accession>A0A401LP92</accession>
<keyword evidence="6" id="KW-1185">Reference proteome</keyword>
<dbReference type="PANTHER" id="PTHR11731">
    <property type="entry name" value="PROTEASE FAMILY S9B,C DIPEPTIDYL-PEPTIDASE IV-RELATED"/>
    <property type="match status" value="1"/>
</dbReference>
<evidence type="ECO:0000256" key="1">
    <source>
        <dbReference type="SAM" id="SignalP"/>
    </source>
</evidence>
<proteinExistence type="predicted"/>
<dbReference type="OrthoDB" id="9812921at2"/>
<evidence type="ECO:0000313" key="6">
    <source>
        <dbReference type="Proteomes" id="UP000288079"/>
    </source>
</evidence>
<sequence length="755" mass="86513">MRKLTFILFSSIFSLSVFAQEANWTQAEKCSADSLEQYIKGRTLYPNWIKGSHYFSYDVKSQDGNHHYLVNAENGKRKSMIKDNEQFVRQYAQITGDTLDAKDIQLYGYQFKNNDFSRFYLDKKGKSMVYDMNTGKLSEIPVEKKVTDRLNLKQSCHSADSLYSMLGSGYDLFVRDNRTGSVKRITFDGKEDASYTYRNSKDTVSTNSKGFWLGHRYIYMMQDMSEVKEISLIHSLGNSRPTTNTFKMPMPGDAGVRQYRVFWYDADRGQGKLLPVEKYPDQVVAMDYFRSLTALYITRRSRKADKIDLCRINVEDGTVTELISEECVPHINLTLFNYKILEQGKYFIWWSERTGKGNYYLYDHDGKLLNRITKGESLVAGNIVHVDTLKREMIFSGYGNEEGINPYYTFFYKARLDGKKQVLLTPGNGNHELTLSGDKKYAIDKYSRMDMFPVMNVLSIENPGKNFKVDQMDGSNLRQAGWHPPTLLKVKAADGQTDLYGLMYLPSHLDKSKKYPIISNVYPGPQDDQIPQSFVLDDNGNQSLAELGFIVINVAPRGSSPLRGHDFYCFSYGNLRDYPLADDKYVIEQLAKEYSYIDLDRVGIYGHSGGAFQTVASILTYPDFYKVAVAASGNHDNNIYIQWWGEIFHGLNEKIDAKTGKTTFSVKIPTNMELAGNLKGKLMLITGDVDKNVPPSSTYRLADALIKANKRFDMFILPGKDHGVMSPYYQNLIRYYFVENLLRPSQRHINIINHK</sequence>
<dbReference type="Pfam" id="PF00930">
    <property type="entry name" value="DPPIV_N"/>
    <property type="match status" value="1"/>
</dbReference>
<reference evidence="5 6" key="1">
    <citation type="submission" date="2018-10" db="EMBL/GenBank/DDBJ databases">
        <title>Draft Genome Sequence of Bacteroides sp. KCTC 15687.</title>
        <authorList>
            <person name="Yu S.Y."/>
            <person name="Kim J.S."/>
            <person name="Oh B.S."/>
            <person name="Park S.H."/>
            <person name="Kang S.W."/>
            <person name="Park J.E."/>
            <person name="Choi S.H."/>
            <person name="Han K.I."/>
            <person name="Lee K.C."/>
            <person name="Eom M.K."/>
            <person name="Suh M.K."/>
            <person name="Lee D.H."/>
            <person name="Yoon H."/>
            <person name="Kim B."/>
            <person name="Yang S.J."/>
            <person name="Lee J.S."/>
            <person name="Lee J.H."/>
        </authorList>
    </citation>
    <scope>NUCLEOTIDE SEQUENCE [LARGE SCALE GENOMIC DNA]</scope>
    <source>
        <strain evidence="5 6">KCTC 15687</strain>
    </source>
</reference>
<dbReference type="Gene3D" id="3.40.50.1820">
    <property type="entry name" value="alpha/beta hydrolase"/>
    <property type="match status" value="1"/>
</dbReference>
<dbReference type="EMBL" id="BHWB01000001">
    <property type="protein sequence ID" value="GCB33313.1"/>
    <property type="molecule type" value="Genomic_DNA"/>
</dbReference>
<dbReference type="PANTHER" id="PTHR11731:SF193">
    <property type="entry name" value="DIPEPTIDYL PEPTIDASE 9"/>
    <property type="match status" value="1"/>
</dbReference>
<organism evidence="5 6">
    <name type="scientific">Bacteroides faecalis</name>
    <dbReference type="NCBI Taxonomy" id="2447885"/>
    <lineage>
        <taxon>Bacteria</taxon>
        <taxon>Pseudomonadati</taxon>
        <taxon>Bacteroidota</taxon>
        <taxon>Bacteroidia</taxon>
        <taxon>Bacteroidales</taxon>
        <taxon>Bacteroidaceae</taxon>
        <taxon>Bacteroides</taxon>
    </lineage>
</organism>
<dbReference type="Gene3D" id="2.140.10.30">
    <property type="entry name" value="Dipeptidylpeptidase IV, N-terminal domain"/>
    <property type="match status" value="1"/>
</dbReference>
<dbReference type="AlphaFoldDB" id="A0A401LP92"/>
<name>A0A401LP92_9BACE</name>
<gene>
    <name evidence="4" type="ORF">KGMB02408_01950</name>
    <name evidence="5" type="ORF">KGMB02408_02580</name>
</gene>
<feature type="signal peptide" evidence="1">
    <location>
        <begin position="1"/>
        <end position="19"/>
    </location>
</feature>
<dbReference type="InterPro" id="IPR050278">
    <property type="entry name" value="Serine_Prot_S9B/DPPIV"/>
</dbReference>
<dbReference type="InterPro" id="IPR002469">
    <property type="entry name" value="Peptidase_S9B_N"/>
</dbReference>
<feature type="chain" id="PRO_5044600923" evidence="1">
    <location>
        <begin position="20"/>
        <end position="755"/>
    </location>
</feature>
<dbReference type="RefSeq" id="WP_125039653.1">
    <property type="nucleotide sequence ID" value="NZ_BHWB01000001.1"/>
</dbReference>
<dbReference type="InterPro" id="IPR001375">
    <property type="entry name" value="Peptidase_S9_cat"/>
</dbReference>
<dbReference type="InterPro" id="IPR029058">
    <property type="entry name" value="AB_hydrolase_fold"/>
</dbReference>
<feature type="domain" description="Dipeptidylpeptidase IV N-terminal" evidence="3">
    <location>
        <begin position="124"/>
        <end position="450"/>
    </location>
</feature>
<dbReference type="GO" id="GO:0008239">
    <property type="term" value="F:dipeptidyl-peptidase activity"/>
    <property type="evidence" value="ECO:0007669"/>
    <property type="project" value="TreeGrafter"/>
</dbReference>
<dbReference type="EMBL" id="BHWB01000001">
    <property type="protein sequence ID" value="GCB33250.1"/>
    <property type="molecule type" value="Genomic_DNA"/>
</dbReference>
<keyword evidence="1" id="KW-0732">Signal</keyword>
<protein>
    <submittedName>
        <fullName evidence="5">X-Pro dipeptidyl-peptidase</fullName>
    </submittedName>
</protein>
<feature type="domain" description="Peptidase S9 prolyl oligopeptidase catalytic" evidence="2">
    <location>
        <begin position="542"/>
        <end position="735"/>
    </location>
</feature>
<comment type="caution">
    <text evidence="5">The sequence shown here is derived from an EMBL/GenBank/DDBJ whole genome shotgun (WGS) entry which is preliminary data.</text>
</comment>
<dbReference type="Proteomes" id="UP000288079">
    <property type="component" value="Unassembled WGS sequence"/>
</dbReference>
<dbReference type="GO" id="GO:0008236">
    <property type="term" value="F:serine-type peptidase activity"/>
    <property type="evidence" value="ECO:0007669"/>
    <property type="project" value="InterPro"/>
</dbReference>
<dbReference type="SUPFAM" id="SSF53474">
    <property type="entry name" value="alpha/beta-Hydrolases"/>
    <property type="match status" value="1"/>
</dbReference>
<dbReference type="SUPFAM" id="SSF82171">
    <property type="entry name" value="DPP6 N-terminal domain-like"/>
    <property type="match status" value="1"/>
</dbReference>
<evidence type="ECO:0000313" key="5">
    <source>
        <dbReference type="EMBL" id="GCB33313.1"/>
    </source>
</evidence>
<evidence type="ECO:0000259" key="2">
    <source>
        <dbReference type="Pfam" id="PF00326"/>
    </source>
</evidence>
<evidence type="ECO:0000313" key="4">
    <source>
        <dbReference type="EMBL" id="GCB33250.1"/>
    </source>
</evidence>
<dbReference type="GO" id="GO:0006508">
    <property type="term" value="P:proteolysis"/>
    <property type="evidence" value="ECO:0007669"/>
    <property type="project" value="InterPro"/>
</dbReference>